<dbReference type="InterPro" id="IPR023213">
    <property type="entry name" value="CAT-like_dom_sf"/>
</dbReference>
<evidence type="ECO:0000313" key="3">
    <source>
        <dbReference type="EMBL" id="KAJ7960634.1"/>
    </source>
</evidence>
<dbReference type="InterPro" id="IPR051504">
    <property type="entry name" value="Plant_metabolite_acyltrans"/>
</dbReference>
<comment type="caution">
    <text evidence="3">The sequence shown here is derived from an EMBL/GenBank/DDBJ whole genome shotgun (WGS) entry which is preliminary data.</text>
</comment>
<sequence length="499" mass="56489">MSNNEDDDHLGAFKLKVIDHFQVSPPQGSVPTSSLPLSFFDFPFLVSSQTRRIFFYEFPYSTNHFLETVIPCLKQSLSLSLQHFFPFAANLVFPTKPKKPHIHYVDDATSSSIPFTVAESTLDFNHLVADYSRDISDIYPLVPKMPPALALEDDTLLFPLMAIQVTVMSNSGFAIGTNFHHIVGDGMAFHHFMKTWASASNRLIRKKAPSESREVEEEEEGIHNSLPIFNDGSMVQDPNGVELCFLNHWWNWGPKVLLMVGSARAGQHLTIDLLEVKATFKLDKNHIDKLKHWISHKSQEAKEKEELASLRLSTFVVTCALIWICLAKSEQNTNMENEDEELYHFGFLANCRSRYEFLSIPWTYFGNCVAPGYVTLKRRKLVGENGIVEAAKAIRNKVKELEKDGVLRGAERWLLEGMEKAKSKHHFVIAGSPKLSVYETDFGWGKPIKSEVIHDRGSVSISLSDCREKNSGGIEVGVGLGRDQMNHFAEIWEQSLRML</sequence>
<dbReference type="PANTHER" id="PTHR31625">
    <property type="match status" value="1"/>
</dbReference>
<dbReference type="Pfam" id="PF02458">
    <property type="entry name" value="Transferase"/>
    <property type="match status" value="1"/>
</dbReference>
<evidence type="ECO:0000256" key="2">
    <source>
        <dbReference type="ARBA" id="ARBA00023315"/>
    </source>
</evidence>
<accession>A0AAD7LM19</accession>
<organism evidence="3 4">
    <name type="scientific">Quillaja saponaria</name>
    <name type="common">Soap bark tree</name>
    <dbReference type="NCBI Taxonomy" id="32244"/>
    <lineage>
        <taxon>Eukaryota</taxon>
        <taxon>Viridiplantae</taxon>
        <taxon>Streptophyta</taxon>
        <taxon>Embryophyta</taxon>
        <taxon>Tracheophyta</taxon>
        <taxon>Spermatophyta</taxon>
        <taxon>Magnoliopsida</taxon>
        <taxon>eudicotyledons</taxon>
        <taxon>Gunneridae</taxon>
        <taxon>Pentapetalae</taxon>
        <taxon>rosids</taxon>
        <taxon>fabids</taxon>
        <taxon>Fabales</taxon>
        <taxon>Quillajaceae</taxon>
        <taxon>Quillaja</taxon>
    </lineage>
</organism>
<evidence type="ECO:0000256" key="1">
    <source>
        <dbReference type="ARBA" id="ARBA00022679"/>
    </source>
</evidence>
<proteinExistence type="predicted"/>
<dbReference type="EMBL" id="JARAOO010000008">
    <property type="protein sequence ID" value="KAJ7960634.1"/>
    <property type="molecule type" value="Genomic_DNA"/>
</dbReference>
<keyword evidence="4" id="KW-1185">Reference proteome</keyword>
<dbReference type="AlphaFoldDB" id="A0AAD7LM19"/>
<dbReference type="GO" id="GO:0016747">
    <property type="term" value="F:acyltransferase activity, transferring groups other than amino-acyl groups"/>
    <property type="evidence" value="ECO:0007669"/>
    <property type="project" value="UniProtKB-ARBA"/>
</dbReference>
<keyword evidence="2 3" id="KW-0012">Acyltransferase</keyword>
<protein>
    <submittedName>
        <fullName evidence="3">Anthocyanin 5-aromatic acyltransferase</fullName>
    </submittedName>
</protein>
<reference evidence="3" key="1">
    <citation type="journal article" date="2023" name="Science">
        <title>Elucidation of the pathway for biosynthesis of saponin adjuvants from the soapbark tree.</title>
        <authorList>
            <person name="Reed J."/>
            <person name="Orme A."/>
            <person name="El-Demerdash A."/>
            <person name="Owen C."/>
            <person name="Martin L.B.B."/>
            <person name="Misra R.C."/>
            <person name="Kikuchi S."/>
            <person name="Rejzek M."/>
            <person name="Martin A.C."/>
            <person name="Harkess A."/>
            <person name="Leebens-Mack J."/>
            <person name="Louveau T."/>
            <person name="Stephenson M.J."/>
            <person name="Osbourn A."/>
        </authorList>
    </citation>
    <scope>NUCLEOTIDE SEQUENCE</scope>
    <source>
        <strain evidence="3">S10</strain>
    </source>
</reference>
<dbReference type="Gene3D" id="3.30.559.10">
    <property type="entry name" value="Chloramphenicol acetyltransferase-like domain"/>
    <property type="match status" value="2"/>
</dbReference>
<dbReference type="KEGG" id="qsa:O6P43_021050"/>
<dbReference type="Proteomes" id="UP001163823">
    <property type="component" value="Chromosome 8"/>
</dbReference>
<keyword evidence="1" id="KW-0808">Transferase</keyword>
<gene>
    <name evidence="3" type="ORF">O6P43_021050</name>
</gene>
<name>A0AAD7LM19_QUISA</name>
<evidence type="ECO:0000313" key="4">
    <source>
        <dbReference type="Proteomes" id="UP001163823"/>
    </source>
</evidence>